<dbReference type="GO" id="GO:0005085">
    <property type="term" value="F:guanyl-nucleotide exchange factor activity"/>
    <property type="evidence" value="ECO:0007669"/>
    <property type="project" value="UniProtKB-KW"/>
</dbReference>
<evidence type="ECO:0000259" key="4">
    <source>
        <dbReference type="PROSITE" id="PS50212"/>
    </source>
</evidence>
<dbReference type="InterPro" id="IPR001895">
    <property type="entry name" value="RASGEF_cat_dom"/>
</dbReference>
<evidence type="ECO:0008006" key="7">
    <source>
        <dbReference type="Google" id="ProtNLM"/>
    </source>
</evidence>
<dbReference type="InterPro" id="IPR000651">
    <property type="entry name" value="Ras-like_Gua-exchang_fac_N"/>
</dbReference>
<dbReference type="CDD" id="cd06224">
    <property type="entry name" value="REM"/>
    <property type="match status" value="1"/>
</dbReference>
<dbReference type="Proteomes" id="UP000077115">
    <property type="component" value="Unassembled WGS sequence"/>
</dbReference>
<evidence type="ECO:0000256" key="1">
    <source>
        <dbReference type="PROSITE-ProRule" id="PRU00168"/>
    </source>
</evidence>
<dbReference type="OrthoDB" id="546434at2759"/>
<dbReference type="PROSITE" id="PS50009">
    <property type="entry name" value="RASGEF_CAT"/>
    <property type="match status" value="1"/>
</dbReference>
<reference evidence="5 6" key="2">
    <citation type="submission" date="2016-05" db="EMBL/GenBank/DDBJ databases">
        <title>Lineage-specific infection strategies underlie the spectrum of fungal disease in amphibians.</title>
        <authorList>
            <person name="Cuomo C.A."/>
            <person name="Farrer R.A."/>
            <person name="James T."/>
            <person name="Longcore J."/>
            <person name="Birren B."/>
        </authorList>
    </citation>
    <scope>NUCLEOTIDE SEQUENCE [LARGE SCALE GENOMIC DNA]</scope>
    <source>
        <strain evidence="5 6">JEL423</strain>
    </source>
</reference>
<dbReference type="VEuPathDB" id="FungiDB:BDEG_26984"/>
<dbReference type="STRING" id="403673.A0A177WUS1"/>
<feature type="region of interest" description="Disordered" evidence="2">
    <location>
        <begin position="1"/>
        <end position="20"/>
    </location>
</feature>
<feature type="domain" description="Ras-GEF" evidence="3">
    <location>
        <begin position="824"/>
        <end position="913"/>
    </location>
</feature>
<sequence>MDQISTQEHSHPTPTSTPITMHHLRQDSKLDNADLQTQPKVPTGGSTINSRLTIPNVISNGHGADSNIIYAEHDLYNESDPTKSSIYFPIQSVFTKCSPPDTTSWVTTTVDTKEIHSSKIQSTIKSILNVAQSLTFNSDPSTSAKKFNATVQYLHSQCHDLSSCLVAFSQLDTTNELDTVEAAMRLHTQQSQNLVQKVSSKYLELIQQWKELHQRLSALCDIIASNHNYPNLEIDNANSIQATYKSIAILANEFLNTLYILTCSPAASTRQTADSQSPRSCIKSKSIIPRLVITKPSKNWDACAQNRSVNLSQSECTDSTSLEVPFTASSNSDKKLPRLSHSPPCATLGHSNCWSRILDTVAGQTTAVESSFPNMHSRLLSIHDLLKDADEFLPTLLATPMNAPFENETELNKTFELDSRSRELLLHRSSQSIKPVAPIRSASLPCLKIDRRFQNRHTTNVFDNESSHIFENVSANHELDAWNETLVKPVTSDQDLQLHLKNNIYSFSVLHKSLSKLETGAGQSTEIHSKLHNHLMMYIRFCHLKASHKPEIISNCKNQTHRCTDLYIGDGQSSFKNAKVTIKSIGDPIQTYDGQGRPIGVVKYGQFQSTYILQDPCATKPPNYIVVRDNLMHVVQDNQCTFIQEVKHSKLYTIGGTFSQLALRLADEHYQDPKYVDSFLLTYQLFTTSRLLFDFLVSRFNIQPCDPSSESEVRYFSKWQQPIQLKTLSVLVRWIKMQFCDFLQDPKLFDALDHFLEHVWKSGFKNEADRIRRCASVQASVIKLNKKITCIKNLDLKSSVISCNISQLTSLFPSRVMSNFLEVDCKDMARYLTYTTSLFFDAISRKDYILKVKLSKTAPMTGYDDDALDNAIDQLTLRLEKIRSWVALKICCVSKDRVRRRIIEKFITIAKTT</sequence>
<dbReference type="InterPro" id="IPR036964">
    <property type="entry name" value="RASGEF_cat_dom_sf"/>
</dbReference>
<dbReference type="AlphaFoldDB" id="A0A177WUS1"/>
<proteinExistence type="predicted"/>
<reference evidence="5 6" key="1">
    <citation type="submission" date="2006-10" db="EMBL/GenBank/DDBJ databases">
        <title>The Genome Sequence of Batrachochytrium dendrobatidis JEL423.</title>
        <authorList>
            <consortium name="The Broad Institute Genome Sequencing Platform"/>
            <person name="Birren B."/>
            <person name="Lander E."/>
            <person name="Galagan J."/>
            <person name="Cuomo C."/>
            <person name="Devon K."/>
            <person name="Jaffe D."/>
            <person name="Butler J."/>
            <person name="Alvarez P."/>
            <person name="Gnerre S."/>
            <person name="Grabherr M."/>
            <person name="Kleber M."/>
            <person name="Mauceli E."/>
            <person name="Brockman W."/>
            <person name="Young S."/>
            <person name="LaButti K."/>
            <person name="Sykes S."/>
            <person name="DeCaprio D."/>
            <person name="Crawford M."/>
            <person name="Koehrsen M."/>
            <person name="Engels R."/>
            <person name="Montgomery P."/>
            <person name="Pearson M."/>
            <person name="Howarth C."/>
            <person name="Larson L."/>
            <person name="White J."/>
            <person name="O'Leary S."/>
            <person name="Kodira C."/>
            <person name="Zeng Q."/>
            <person name="Yandava C."/>
            <person name="Alvarado L."/>
            <person name="Longcore J."/>
            <person name="James T."/>
        </authorList>
    </citation>
    <scope>NUCLEOTIDE SEQUENCE [LARGE SCALE GENOMIC DNA]</scope>
    <source>
        <strain evidence="5 6">JEL423</strain>
    </source>
</reference>
<dbReference type="Gene3D" id="1.20.870.10">
    <property type="entry name" value="Son of sevenless (SoS) protein Chain: S domain 1"/>
    <property type="match status" value="1"/>
</dbReference>
<evidence type="ECO:0000259" key="3">
    <source>
        <dbReference type="PROSITE" id="PS50009"/>
    </source>
</evidence>
<feature type="domain" description="N-terminal Ras-GEF" evidence="4">
    <location>
        <begin position="649"/>
        <end position="779"/>
    </location>
</feature>
<dbReference type="SMART" id="SM00229">
    <property type="entry name" value="RasGEFN"/>
    <property type="match status" value="1"/>
</dbReference>
<evidence type="ECO:0000313" key="6">
    <source>
        <dbReference type="Proteomes" id="UP000077115"/>
    </source>
</evidence>
<organism evidence="5 6">
    <name type="scientific">Batrachochytrium dendrobatidis (strain JEL423)</name>
    <dbReference type="NCBI Taxonomy" id="403673"/>
    <lineage>
        <taxon>Eukaryota</taxon>
        <taxon>Fungi</taxon>
        <taxon>Fungi incertae sedis</taxon>
        <taxon>Chytridiomycota</taxon>
        <taxon>Chytridiomycota incertae sedis</taxon>
        <taxon>Chytridiomycetes</taxon>
        <taxon>Rhizophydiales</taxon>
        <taxon>Rhizophydiales incertae sedis</taxon>
        <taxon>Batrachochytrium</taxon>
    </lineage>
</organism>
<dbReference type="EMBL" id="DS022310">
    <property type="protein sequence ID" value="OAJ43642.1"/>
    <property type="molecule type" value="Genomic_DNA"/>
</dbReference>
<dbReference type="GO" id="GO:0007264">
    <property type="term" value="P:small GTPase-mediated signal transduction"/>
    <property type="evidence" value="ECO:0007669"/>
    <property type="project" value="InterPro"/>
</dbReference>
<dbReference type="Gene3D" id="1.10.840.10">
    <property type="entry name" value="Ras guanine-nucleotide exchange factors catalytic domain"/>
    <property type="match status" value="1"/>
</dbReference>
<dbReference type="Pfam" id="PF00617">
    <property type="entry name" value="RasGEF"/>
    <property type="match status" value="1"/>
</dbReference>
<accession>A0A177WUS1</accession>
<dbReference type="InterPro" id="IPR023578">
    <property type="entry name" value="Ras_GEF_dom_sf"/>
</dbReference>
<dbReference type="SUPFAM" id="SSF48366">
    <property type="entry name" value="Ras GEF"/>
    <property type="match status" value="1"/>
</dbReference>
<protein>
    <recommendedName>
        <fullName evidence="7">N-terminal Ras-GEF domain-containing protein</fullName>
    </recommendedName>
</protein>
<dbReference type="Pfam" id="PF00618">
    <property type="entry name" value="RasGEF_N"/>
    <property type="match status" value="1"/>
</dbReference>
<name>A0A177WUS1_BATDL</name>
<gene>
    <name evidence="5" type="ORF">BDEG_26984</name>
</gene>
<evidence type="ECO:0000256" key="2">
    <source>
        <dbReference type="SAM" id="MobiDB-lite"/>
    </source>
</evidence>
<keyword evidence="1" id="KW-0344">Guanine-nucleotide releasing factor</keyword>
<evidence type="ECO:0000313" key="5">
    <source>
        <dbReference type="EMBL" id="OAJ43642.1"/>
    </source>
</evidence>
<dbReference type="PROSITE" id="PS50212">
    <property type="entry name" value="RASGEF_NTER"/>
    <property type="match status" value="1"/>
</dbReference>